<accession>A0A2K4WMC8</accession>
<reference evidence="2" key="1">
    <citation type="submission" date="2017-11" db="EMBL/GenBank/DDBJ databases">
        <authorList>
            <person name="Blom J."/>
        </authorList>
    </citation>
    <scope>NUCLEOTIDE SEQUENCE [LARGE SCALE GENOMIC DNA]</scope>
</reference>
<gene>
    <name evidence="1" type="ORF">CFBP6411_05631</name>
</gene>
<dbReference type="EMBL" id="LT963408">
    <property type="protein sequence ID" value="SOS36984.1"/>
    <property type="molecule type" value="Genomic_DNA"/>
</dbReference>
<dbReference type="AlphaFoldDB" id="A0A2K4WMC8"/>
<organism evidence="1 2">
    <name type="scientific">Pseudomonas syringae group genomosp. 3</name>
    <dbReference type="NCBI Taxonomy" id="251701"/>
    <lineage>
        <taxon>Bacteria</taxon>
        <taxon>Pseudomonadati</taxon>
        <taxon>Pseudomonadota</taxon>
        <taxon>Gammaproteobacteria</taxon>
        <taxon>Pseudomonadales</taxon>
        <taxon>Pseudomonadaceae</taxon>
        <taxon>Pseudomonas</taxon>
    </lineage>
</organism>
<proteinExistence type="predicted"/>
<name>A0A2K4WMC8_9PSED</name>
<dbReference type="Proteomes" id="UP000238093">
    <property type="component" value="Chromosome I"/>
</dbReference>
<evidence type="ECO:0000313" key="1">
    <source>
        <dbReference type="EMBL" id="SOS36984.1"/>
    </source>
</evidence>
<protein>
    <submittedName>
        <fullName evidence="1">Uncharacterized protein</fullName>
    </submittedName>
</protein>
<evidence type="ECO:0000313" key="2">
    <source>
        <dbReference type="Proteomes" id="UP000238093"/>
    </source>
</evidence>
<sequence length="56" mass="5944">MRPPAPVAVAHKNLERLVAEGAVILALCAILRGLWPAKSVTIRTTSHAGSLRGLLF</sequence>